<reference evidence="1" key="1">
    <citation type="journal article" date="2020" name="Stud. Mycol.">
        <title>101 Dothideomycetes genomes: a test case for predicting lifestyles and emergence of pathogens.</title>
        <authorList>
            <person name="Haridas S."/>
            <person name="Albert R."/>
            <person name="Binder M."/>
            <person name="Bloem J."/>
            <person name="Labutti K."/>
            <person name="Salamov A."/>
            <person name="Andreopoulos B."/>
            <person name="Baker S."/>
            <person name="Barry K."/>
            <person name="Bills G."/>
            <person name="Bluhm B."/>
            <person name="Cannon C."/>
            <person name="Castanera R."/>
            <person name="Culley D."/>
            <person name="Daum C."/>
            <person name="Ezra D."/>
            <person name="Gonzalez J."/>
            <person name="Henrissat B."/>
            <person name="Kuo A."/>
            <person name="Liang C."/>
            <person name="Lipzen A."/>
            <person name="Lutzoni F."/>
            <person name="Magnuson J."/>
            <person name="Mondo S."/>
            <person name="Nolan M."/>
            <person name="Ohm R."/>
            <person name="Pangilinan J."/>
            <person name="Park H.-J."/>
            <person name="Ramirez L."/>
            <person name="Alfaro M."/>
            <person name="Sun H."/>
            <person name="Tritt A."/>
            <person name="Yoshinaga Y."/>
            <person name="Zwiers L.-H."/>
            <person name="Turgeon B."/>
            <person name="Goodwin S."/>
            <person name="Spatafora J."/>
            <person name="Crous P."/>
            <person name="Grigoriev I."/>
        </authorList>
    </citation>
    <scope>NUCLEOTIDE SEQUENCE</scope>
    <source>
        <strain evidence="1">CBS 123094</strain>
    </source>
</reference>
<gene>
    <name evidence="1" type="ORF">P154DRAFT_522571</name>
</gene>
<protein>
    <submittedName>
        <fullName evidence="1">Thermolabile L-asparaginase</fullName>
    </submittedName>
</protein>
<keyword evidence="2" id="KW-1185">Reference proteome</keyword>
<dbReference type="OrthoDB" id="2588474at2759"/>
<dbReference type="AlphaFoldDB" id="A0A6A5WJP8"/>
<dbReference type="InterPro" id="IPR010349">
    <property type="entry name" value="Asparaginase_II"/>
</dbReference>
<dbReference type="Proteomes" id="UP000799779">
    <property type="component" value="Unassembled WGS sequence"/>
</dbReference>
<name>A0A6A5WJP8_9PLEO</name>
<proteinExistence type="predicted"/>
<dbReference type="EMBL" id="ML977589">
    <property type="protein sequence ID" value="KAF2000381.1"/>
    <property type="molecule type" value="Genomic_DNA"/>
</dbReference>
<dbReference type="PANTHER" id="PTHR42110:SF1">
    <property type="entry name" value="L-ASPARAGINASE, PUTATIVE (AFU_ORTHOLOGUE AFUA_3G11890)-RELATED"/>
    <property type="match status" value="1"/>
</dbReference>
<evidence type="ECO:0000313" key="1">
    <source>
        <dbReference type="EMBL" id="KAF2000381.1"/>
    </source>
</evidence>
<sequence length="359" mass="38799">MGDMVSFAMTGVMDEDLIVSDRGGIIENKHTVHAAIVDSQGNLLYSVGNPSRMTLIRSSAKPFQTVAILETGAADKFHWENEDIALLCASHSSEPKHISRARNILKKAGVAEGVLACGGHPALNATVNREWIKEDYIPTAICNNCSGKHAGMAAGAISLGEKALGYQEFSHPMQRRVRRVVEEMSDLSEDKVLWAVDGCNLPTPALSLKKAAMMYARLAEARDTKDIPSKREEHLARIHESMSSHPDLVGGEGRFCTLLMEAFDGAVVGKIGADACYGVSVRAAASSLGQAIGIAVKVEDGNLDMVYSAVVQILHLLDIGAMEIRQQLDRFWHPAIINTAGVVTGRVTHQFQVKRVMAT</sequence>
<dbReference type="PANTHER" id="PTHR42110">
    <property type="entry name" value="L-ASPARAGINASE, PUTATIVE (AFU_ORTHOLOGUE AFUA_3G11890)-RELATED"/>
    <property type="match status" value="1"/>
</dbReference>
<accession>A0A6A5WJP8</accession>
<dbReference type="Pfam" id="PF06089">
    <property type="entry name" value="Asparaginase_II"/>
    <property type="match status" value="1"/>
</dbReference>
<evidence type="ECO:0000313" key="2">
    <source>
        <dbReference type="Proteomes" id="UP000799779"/>
    </source>
</evidence>
<organism evidence="1 2">
    <name type="scientific">Amniculicola lignicola CBS 123094</name>
    <dbReference type="NCBI Taxonomy" id="1392246"/>
    <lineage>
        <taxon>Eukaryota</taxon>
        <taxon>Fungi</taxon>
        <taxon>Dikarya</taxon>
        <taxon>Ascomycota</taxon>
        <taxon>Pezizomycotina</taxon>
        <taxon>Dothideomycetes</taxon>
        <taxon>Pleosporomycetidae</taxon>
        <taxon>Pleosporales</taxon>
        <taxon>Amniculicolaceae</taxon>
        <taxon>Amniculicola</taxon>
    </lineage>
</organism>